<dbReference type="OrthoDB" id="781822at2759"/>
<dbReference type="PANTHER" id="PTHR33913:SF1">
    <property type="entry name" value="DRBM DOMAIN-CONTAINING PROTEIN"/>
    <property type="match status" value="1"/>
</dbReference>
<dbReference type="PANTHER" id="PTHR33913">
    <property type="entry name" value="ALEURONE LAYER MORPHOGENESIS PROTEIN"/>
    <property type="match status" value="1"/>
</dbReference>
<feature type="domain" description="DUF7913" evidence="1">
    <location>
        <begin position="12"/>
        <end position="126"/>
    </location>
</feature>
<dbReference type="InterPro" id="IPR057237">
    <property type="entry name" value="DUF7915"/>
</dbReference>
<reference evidence="3" key="2">
    <citation type="submission" date="2017-06" db="EMBL/GenBank/DDBJ databases">
        <title>WGS assembly of Brachypodium distachyon.</title>
        <authorList>
            <consortium name="The International Brachypodium Initiative"/>
            <person name="Lucas S."/>
            <person name="Harmon-Smith M."/>
            <person name="Lail K."/>
            <person name="Tice H."/>
            <person name="Grimwood J."/>
            <person name="Bruce D."/>
            <person name="Barry K."/>
            <person name="Shu S."/>
            <person name="Lindquist E."/>
            <person name="Wang M."/>
            <person name="Pitluck S."/>
            <person name="Vogel J.P."/>
            <person name="Garvin D.F."/>
            <person name="Mockler T.C."/>
            <person name="Schmutz J."/>
            <person name="Rokhsar D."/>
            <person name="Bevan M.W."/>
        </authorList>
    </citation>
    <scope>NUCLEOTIDE SEQUENCE</scope>
    <source>
        <strain evidence="3">Bd21</strain>
    </source>
</reference>
<dbReference type="InParanoid" id="A0A2K2DBX6"/>
<dbReference type="Pfam" id="PF25500">
    <property type="entry name" value="DUF7913"/>
    <property type="match status" value="1"/>
</dbReference>
<evidence type="ECO:0000313" key="3">
    <source>
        <dbReference type="EMBL" id="PNT71796.1"/>
    </source>
</evidence>
<dbReference type="InterPro" id="IPR057235">
    <property type="entry name" value="DUF7913"/>
</dbReference>
<reference evidence="4" key="3">
    <citation type="submission" date="2018-08" db="UniProtKB">
        <authorList>
            <consortium name="EnsemblPlants"/>
        </authorList>
    </citation>
    <scope>IDENTIFICATION</scope>
    <source>
        <strain evidence="4">cv. Bd21</strain>
    </source>
</reference>
<dbReference type="AlphaFoldDB" id="A0A2K2DBX6"/>
<gene>
    <name evidence="3" type="ORF">BRADI_2g35635v3</name>
</gene>
<dbReference type="STRING" id="15368.A0A2K2DBX6"/>
<evidence type="ECO:0000313" key="5">
    <source>
        <dbReference type="Proteomes" id="UP000008810"/>
    </source>
</evidence>
<dbReference type="EnsemblPlants" id="PNT71796">
    <property type="protein sequence ID" value="PNT71796"/>
    <property type="gene ID" value="BRADI_2g35635v3"/>
</dbReference>
<organism evidence="3">
    <name type="scientific">Brachypodium distachyon</name>
    <name type="common">Purple false brome</name>
    <name type="synonym">Trachynia distachya</name>
    <dbReference type="NCBI Taxonomy" id="15368"/>
    <lineage>
        <taxon>Eukaryota</taxon>
        <taxon>Viridiplantae</taxon>
        <taxon>Streptophyta</taxon>
        <taxon>Embryophyta</taxon>
        <taxon>Tracheophyta</taxon>
        <taxon>Spermatophyta</taxon>
        <taxon>Magnoliopsida</taxon>
        <taxon>Liliopsida</taxon>
        <taxon>Poales</taxon>
        <taxon>Poaceae</taxon>
        <taxon>BOP clade</taxon>
        <taxon>Pooideae</taxon>
        <taxon>Stipodae</taxon>
        <taxon>Brachypodieae</taxon>
        <taxon>Brachypodium</taxon>
    </lineage>
</organism>
<name>A0A2K2DBX6_BRADI</name>
<dbReference type="Pfam" id="PF25502">
    <property type="entry name" value="DUF7915"/>
    <property type="match status" value="1"/>
</dbReference>
<reference evidence="3 4" key="1">
    <citation type="journal article" date="2010" name="Nature">
        <title>Genome sequencing and analysis of the model grass Brachypodium distachyon.</title>
        <authorList>
            <consortium name="International Brachypodium Initiative"/>
        </authorList>
    </citation>
    <scope>NUCLEOTIDE SEQUENCE [LARGE SCALE GENOMIC DNA]</scope>
    <source>
        <strain evidence="3 4">Bd21</strain>
    </source>
</reference>
<dbReference type="EMBL" id="CM000881">
    <property type="protein sequence ID" value="PNT71796.1"/>
    <property type="molecule type" value="Genomic_DNA"/>
</dbReference>
<sequence>MEVMNFDGTSGEVVQMEEAVSMLLEHLVGPVLPRAATDVTPAEMERAVARQIHTAVILYNYYHRSLSPQLAFADVKRFLLCASHSVGEDLFPFSNVVHEKNPGDDVKPSVTDRAAMDACEIAEALDASQDFPEMSLWPIAKVAVLLLDPTRKKCVWSIIEKEFDASAGNSYSSKQLLLHRTSKIFALSVCSLCIVLLPYGKLMVLKGMKHANLHILDEDLTYSLSTERTITKLFIVEYEQTTNRELTEVPLQELVSSMSGPLFVNDPFPKTSPVVEHYHILPYKKSLLQFLHRERPSDYAVHEIAESMDQQEAKNKSMMQKGTKKVSTAKQKQAIKLVDTSPDGENPVRENDPLVVDLDTSKQTTKYRNIKEAAAASGGKLILQAGVQVDKEKTQSSDITPDVFPTKAPSVGHVTENIILEGQNMGASENSGGIMENNNDQMYHSLQLIQKMRDDFLHKKHILAERSAQCDMDIQTILSEGKMTSIVKSIMDKYKNNSSNKAEATTSSLSGGGGQTLTTKRLKLREAPLLGKKCQELDDICRDSNWMLPRYTVLPSKDGMFDACVNLRGFDFDMRINGDRCMTPYEARCSAAAHMIVELQKKAEKE</sequence>
<accession>A0A2K2DBX6</accession>
<keyword evidence="5" id="KW-1185">Reference proteome</keyword>
<feature type="domain" description="DUF7915" evidence="2">
    <location>
        <begin position="153"/>
        <end position="293"/>
    </location>
</feature>
<evidence type="ECO:0000259" key="2">
    <source>
        <dbReference type="Pfam" id="PF25502"/>
    </source>
</evidence>
<proteinExistence type="predicted"/>
<evidence type="ECO:0008006" key="6">
    <source>
        <dbReference type="Google" id="ProtNLM"/>
    </source>
</evidence>
<dbReference type="FunCoup" id="A0A2K2DBX6">
    <property type="interactions" value="493"/>
</dbReference>
<evidence type="ECO:0000259" key="1">
    <source>
        <dbReference type="Pfam" id="PF25500"/>
    </source>
</evidence>
<dbReference type="Proteomes" id="UP000008810">
    <property type="component" value="Chromosome 2"/>
</dbReference>
<dbReference type="Gramene" id="PNT71796">
    <property type="protein sequence ID" value="PNT71796"/>
    <property type="gene ID" value="BRADI_2g35635v3"/>
</dbReference>
<evidence type="ECO:0000313" key="4">
    <source>
        <dbReference type="EnsemblPlants" id="PNT71796"/>
    </source>
</evidence>
<protein>
    <recommendedName>
        <fullName evidence="6">DRBM domain-containing protein</fullName>
    </recommendedName>
</protein>